<dbReference type="GO" id="GO:0019898">
    <property type="term" value="C:extrinsic component of membrane"/>
    <property type="evidence" value="ECO:0007669"/>
    <property type="project" value="InterPro"/>
</dbReference>
<dbReference type="GO" id="GO:0005509">
    <property type="term" value="F:calcium ion binding"/>
    <property type="evidence" value="ECO:0007669"/>
    <property type="project" value="InterPro"/>
</dbReference>
<dbReference type="InterPro" id="IPR008797">
    <property type="entry name" value="PSII_PsbQ"/>
</dbReference>
<dbReference type="EMBL" id="JAQMWT010000109">
    <property type="protein sequence ID" value="KAJ8610377.1"/>
    <property type="molecule type" value="Genomic_DNA"/>
</dbReference>
<organism evidence="5 6">
    <name type="scientific">Chrysophaeum taylorii</name>
    <dbReference type="NCBI Taxonomy" id="2483200"/>
    <lineage>
        <taxon>Eukaryota</taxon>
        <taxon>Sar</taxon>
        <taxon>Stramenopiles</taxon>
        <taxon>Ochrophyta</taxon>
        <taxon>Pelagophyceae</taxon>
        <taxon>Pelagomonadales</taxon>
        <taxon>Pelagomonadaceae</taxon>
        <taxon>Chrysophaeum</taxon>
    </lineage>
</organism>
<feature type="chain" id="PRO_5042098843" description="Extrinsic protein in photosystem II" evidence="4">
    <location>
        <begin position="17"/>
        <end position="207"/>
    </location>
</feature>
<feature type="signal peptide" evidence="4">
    <location>
        <begin position="1"/>
        <end position="16"/>
    </location>
</feature>
<evidence type="ECO:0000313" key="5">
    <source>
        <dbReference type="EMBL" id="KAJ8610377.1"/>
    </source>
</evidence>
<protein>
    <recommendedName>
        <fullName evidence="7">Extrinsic protein in photosystem II</fullName>
    </recommendedName>
</protein>
<reference evidence="5" key="1">
    <citation type="submission" date="2023-01" db="EMBL/GenBank/DDBJ databases">
        <title>Metagenome sequencing of chrysophaentin producing Chrysophaeum taylorii.</title>
        <authorList>
            <person name="Davison J."/>
            <person name="Bewley C."/>
        </authorList>
    </citation>
    <scope>NUCLEOTIDE SEQUENCE</scope>
    <source>
        <strain evidence="5">NIES-1699</strain>
    </source>
</reference>
<keyword evidence="2" id="KW-0793">Thylakoid</keyword>
<proteinExistence type="predicted"/>
<accession>A0AAD7UMN5</accession>
<evidence type="ECO:0000313" key="6">
    <source>
        <dbReference type="Proteomes" id="UP001230188"/>
    </source>
</evidence>
<dbReference type="Proteomes" id="UP001230188">
    <property type="component" value="Unassembled WGS sequence"/>
</dbReference>
<sequence>MFRASILATTFGAVAGLVPQMKAETSTMVDRRAFGASLGAIGAALSSQAAYAAAGDSPKFSFFGIGGNADTYSEGAAYGIDSDKSEYSPYSPYSKVGEGAYKKYNPEEVAFKKKLLAESTKRVKGIDKYIAGKEWEEVRSELARQVYDMRATMNYLASGKPEATATAKKFYQEMEAVNLLSKRKNQDAALDAYKEMMTTLEAYTKLI</sequence>
<comment type="caution">
    <text evidence="5">The sequence shown here is derived from an EMBL/GenBank/DDBJ whole genome shotgun (WGS) entry which is preliminary data.</text>
</comment>
<evidence type="ECO:0000256" key="2">
    <source>
        <dbReference type="ARBA" id="ARBA00023078"/>
    </source>
</evidence>
<keyword evidence="4" id="KW-0732">Signal</keyword>
<dbReference type="AlphaFoldDB" id="A0AAD7UMN5"/>
<keyword evidence="6" id="KW-1185">Reference proteome</keyword>
<gene>
    <name evidence="5" type="ORF">CTAYLR_003882</name>
</gene>
<keyword evidence="3" id="KW-0472">Membrane</keyword>
<dbReference type="InterPro" id="IPR023222">
    <property type="entry name" value="PsbQ-like_dom_sf"/>
</dbReference>
<dbReference type="GO" id="GO:0015979">
    <property type="term" value="P:photosynthesis"/>
    <property type="evidence" value="ECO:0007669"/>
    <property type="project" value="InterPro"/>
</dbReference>
<evidence type="ECO:0008006" key="7">
    <source>
        <dbReference type="Google" id="ProtNLM"/>
    </source>
</evidence>
<evidence type="ECO:0000256" key="1">
    <source>
        <dbReference type="ARBA" id="ARBA00004370"/>
    </source>
</evidence>
<name>A0AAD7UMN5_9STRA</name>
<dbReference type="Gene3D" id="1.20.120.290">
    <property type="entry name" value="Oxygen-evolving enhancer protein 3 (PsbQ), four-helix up-down bundle"/>
    <property type="match status" value="1"/>
</dbReference>
<dbReference type="GO" id="GO:0009523">
    <property type="term" value="C:photosystem II"/>
    <property type="evidence" value="ECO:0007669"/>
    <property type="project" value="InterPro"/>
</dbReference>
<evidence type="ECO:0000256" key="4">
    <source>
        <dbReference type="SAM" id="SignalP"/>
    </source>
</evidence>
<evidence type="ECO:0000256" key="3">
    <source>
        <dbReference type="ARBA" id="ARBA00023136"/>
    </source>
</evidence>
<comment type="subcellular location">
    <subcellularLocation>
        <location evidence="1">Membrane</location>
    </subcellularLocation>
</comment>
<dbReference type="SUPFAM" id="SSF101112">
    <property type="entry name" value="Oxygen-evolving enhancer protein 3"/>
    <property type="match status" value="1"/>
</dbReference>
<dbReference type="Pfam" id="PF05757">
    <property type="entry name" value="PsbQ"/>
    <property type="match status" value="1"/>
</dbReference>